<proteinExistence type="predicted"/>
<dbReference type="Proteomes" id="UP000659223">
    <property type="component" value="Unassembled WGS sequence"/>
</dbReference>
<gene>
    <name evidence="1" type="ORF">GCM10010324_63480</name>
</gene>
<accession>A0ABQ2ZC72</accession>
<evidence type="ECO:0000313" key="2">
    <source>
        <dbReference type="Proteomes" id="UP000659223"/>
    </source>
</evidence>
<evidence type="ECO:0000313" key="1">
    <source>
        <dbReference type="EMBL" id="GGY07896.1"/>
    </source>
</evidence>
<keyword evidence="2" id="KW-1185">Reference proteome</keyword>
<reference evidence="2" key="1">
    <citation type="journal article" date="2019" name="Int. J. Syst. Evol. Microbiol.">
        <title>The Global Catalogue of Microorganisms (GCM) 10K type strain sequencing project: providing services to taxonomists for standard genome sequencing and annotation.</title>
        <authorList>
            <consortium name="The Broad Institute Genomics Platform"/>
            <consortium name="The Broad Institute Genome Sequencing Center for Infectious Disease"/>
            <person name="Wu L."/>
            <person name="Ma J."/>
        </authorList>
    </citation>
    <scope>NUCLEOTIDE SEQUENCE [LARGE SCALE GENOMIC DNA]</scope>
    <source>
        <strain evidence="2">JCM 4586</strain>
    </source>
</reference>
<sequence length="84" mass="8796">MVRISPLHLPAAGRGPPRVPLSCGAVALQDEAPVGQCVQVPDLQALIVQGLFPYRTQTEALTTSRTAARNSSVCGCVGWAGRAR</sequence>
<dbReference type="EMBL" id="BMUT01000019">
    <property type="protein sequence ID" value="GGY07896.1"/>
    <property type="molecule type" value="Genomic_DNA"/>
</dbReference>
<comment type="caution">
    <text evidence="1">The sequence shown here is derived from an EMBL/GenBank/DDBJ whole genome shotgun (WGS) entry which is preliminary data.</text>
</comment>
<protein>
    <submittedName>
        <fullName evidence="1">Uncharacterized protein</fullName>
    </submittedName>
</protein>
<organism evidence="1 2">
    <name type="scientific">Streptomyces hiroshimensis</name>
    <dbReference type="NCBI Taxonomy" id="66424"/>
    <lineage>
        <taxon>Bacteria</taxon>
        <taxon>Bacillati</taxon>
        <taxon>Actinomycetota</taxon>
        <taxon>Actinomycetes</taxon>
        <taxon>Kitasatosporales</taxon>
        <taxon>Streptomycetaceae</taxon>
        <taxon>Streptomyces</taxon>
    </lineage>
</organism>
<name>A0ABQ2ZC72_9ACTN</name>